<dbReference type="EMBL" id="JAUSVY010000008">
    <property type="protein sequence ID" value="MDQ0506479.1"/>
    <property type="molecule type" value="Genomic_DNA"/>
</dbReference>
<evidence type="ECO:0000313" key="1">
    <source>
        <dbReference type="EMBL" id="MDQ0506479.1"/>
    </source>
</evidence>
<proteinExistence type="predicted"/>
<dbReference type="Proteomes" id="UP001241747">
    <property type="component" value="Unassembled WGS sequence"/>
</dbReference>
<accession>A0ABU0LH71</accession>
<reference evidence="1 2" key="1">
    <citation type="submission" date="2023-07" db="EMBL/GenBank/DDBJ databases">
        <title>Genomic Encyclopedia of Type Strains, Phase IV (KMG-IV): sequencing the most valuable type-strain genomes for metagenomic binning, comparative biology and taxonomic classification.</title>
        <authorList>
            <person name="Goeker M."/>
        </authorList>
    </citation>
    <scope>NUCLEOTIDE SEQUENCE [LARGE SCALE GENOMIC DNA]</scope>
    <source>
        <strain evidence="1 2">DSM 3770</strain>
    </source>
</reference>
<dbReference type="RefSeq" id="WP_237347695.1">
    <property type="nucleotide sequence ID" value="NZ_JABWGX010000047.1"/>
</dbReference>
<keyword evidence="2" id="KW-1185">Reference proteome</keyword>
<protein>
    <submittedName>
        <fullName evidence="1">Uncharacterized protein</fullName>
    </submittedName>
</protein>
<evidence type="ECO:0000313" key="2">
    <source>
        <dbReference type="Proteomes" id="UP001241747"/>
    </source>
</evidence>
<organism evidence="1 2">
    <name type="scientific">Xanthobacter agilis</name>
    <dbReference type="NCBI Taxonomy" id="47492"/>
    <lineage>
        <taxon>Bacteria</taxon>
        <taxon>Pseudomonadati</taxon>
        <taxon>Pseudomonadota</taxon>
        <taxon>Alphaproteobacteria</taxon>
        <taxon>Hyphomicrobiales</taxon>
        <taxon>Xanthobacteraceae</taxon>
        <taxon>Xanthobacter</taxon>
    </lineage>
</organism>
<gene>
    <name evidence="1" type="ORF">QOZ94_003290</name>
</gene>
<name>A0ABU0LH71_XANAG</name>
<comment type="caution">
    <text evidence="1">The sequence shown here is derived from an EMBL/GenBank/DDBJ whole genome shotgun (WGS) entry which is preliminary data.</text>
</comment>
<sequence length="101" mass="11090">MIPDLSPFLHLRRFVSIAHHVPGRIRLKLDLAALIHLPTVDPAPFVALVGRIQGVKTTRLNAAALTVVVEYDPQLIPAAVWPRLLVADVDEVERVLAAHVV</sequence>